<dbReference type="GO" id="GO:0005126">
    <property type="term" value="F:cytokine receptor binding"/>
    <property type="evidence" value="ECO:0007669"/>
    <property type="project" value="InterPro"/>
</dbReference>
<dbReference type="EMBL" id="VXAL01019394">
    <property type="protein sequence ID" value="NXK56379.1"/>
    <property type="molecule type" value="Genomic_DNA"/>
</dbReference>
<evidence type="ECO:0000313" key="11">
    <source>
        <dbReference type="EMBL" id="NXK56379.1"/>
    </source>
</evidence>
<protein>
    <submittedName>
        <fullName evidence="11">IFN protein</fullName>
    </submittedName>
</protein>
<evidence type="ECO:0000256" key="1">
    <source>
        <dbReference type="ARBA" id="ARBA00002718"/>
    </source>
</evidence>
<dbReference type="GO" id="GO:0005125">
    <property type="term" value="F:cytokine activity"/>
    <property type="evidence" value="ECO:0007669"/>
    <property type="project" value="UniProtKB-KW"/>
</dbReference>
<accession>A0A7L0KJB2</accession>
<comment type="function">
    <text evidence="1">Has antiviral activities.</text>
</comment>
<dbReference type="PROSITE" id="PS00252">
    <property type="entry name" value="INTERFERON_A_B_D"/>
    <property type="match status" value="1"/>
</dbReference>
<gene>
    <name evidence="11" type="primary">Ifn</name>
    <name evidence="11" type="ORF">CHATOR_R01622</name>
</gene>
<dbReference type="PANTHER" id="PTHR11691:SF73">
    <property type="entry name" value="INTERFERON BETA"/>
    <property type="match status" value="1"/>
</dbReference>
<dbReference type="Gene3D" id="1.20.1250.10">
    <property type="match status" value="1"/>
</dbReference>
<proteinExistence type="inferred from homology"/>
<dbReference type="Proteomes" id="UP000537522">
    <property type="component" value="Unassembled WGS sequence"/>
</dbReference>
<sequence length="191" mass="21868">MAATATPRTPRTHGALALLLLLTPLATAFSCNPLRLQDTTFPWDSLQLLRTMAPSPQQPCPHLHTLLPFPDTLLNTNDTHQAAATALHILQHLFSTLSSPSVPAQWLGHARHDLLNRIQHFIHHLQQCFAANGRLVQRRGPRNLHLNINKYFRRIRHFLQNNNYSPCAWDHVRLEAHACFRRMDALIQQMK</sequence>
<keyword evidence="12" id="KW-1185">Reference proteome</keyword>
<comment type="caution">
    <text evidence="11">The sequence shown here is derived from an EMBL/GenBank/DDBJ whole genome shotgun (WGS) entry which is preliminary data.</text>
</comment>
<feature type="non-terminal residue" evidence="11">
    <location>
        <position position="1"/>
    </location>
</feature>
<dbReference type="GO" id="GO:0006955">
    <property type="term" value="P:immune response"/>
    <property type="evidence" value="ECO:0007669"/>
    <property type="project" value="UniProtKB-ARBA"/>
</dbReference>
<organism evidence="11 12">
    <name type="scientific">Chauna torquata</name>
    <name type="common">Southern screamer</name>
    <dbReference type="NCBI Taxonomy" id="30388"/>
    <lineage>
        <taxon>Eukaryota</taxon>
        <taxon>Metazoa</taxon>
        <taxon>Chordata</taxon>
        <taxon>Craniata</taxon>
        <taxon>Vertebrata</taxon>
        <taxon>Euteleostomi</taxon>
        <taxon>Archelosauria</taxon>
        <taxon>Archosauria</taxon>
        <taxon>Dinosauria</taxon>
        <taxon>Saurischia</taxon>
        <taxon>Theropoda</taxon>
        <taxon>Coelurosauria</taxon>
        <taxon>Aves</taxon>
        <taxon>Neognathae</taxon>
        <taxon>Galloanserae</taxon>
        <taxon>Anseriformes</taxon>
        <taxon>Anhimidae</taxon>
        <taxon>Chauna</taxon>
    </lineage>
</organism>
<keyword evidence="6 10" id="KW-0732">Signal</keyword>
<comment type="subcellular location">
    <subcellularLocation>
        <location evidence="2">Secreted</location>
    </subcellularLocation>
</comment>
<name>A0A7L0KJB2_CHATO</name>
<keyword evidence="4 9" id="KW-0202">Cytokine</keyword>
<dbReference type="GO" id="GO:0005615">
    <property type="term" value="C:extracellular space"/>
    <property type="evidence" value="ECO:0007669"/>
    <property type="project" value="UniProtKB-KW"/>
</dbReference>
<evidence type="ECO:0000256" key="9">
    <source>
        <dbReference type="RuleBase" id="RU000436"/>
    </source>
</evidence>
<dbReference type="InterPro" id="IPR000471">
    <property type="entry name" value="Interferon_alpha/beta/delta"/>
</dbReference>
<evidence type="ECO:0000256" key="8">
    <source>
        <dbReference type="ARBA" id="ARBA00023157"/>
    </source>
</evidence>
<evidence type="ECO:0000256" key="3">
    <source>
        <dbReference type="ARBA" id="ARBA00011033"/>
    </source>
</evidence>
<evidence type="ECO:0000256" key="6">
    <source>
        <dbReference type="ARBA" id="ARBA00022729"/>
    </source>
</evidence>
<dbReference type="Pfam" id="PF00143">
    <property type="entry name" value="Interferon"/>
    <property type="match status" value="1"/>
</dbReference>
<evidence type="ECO:0000256" key="10">
    <source>
        <dbReference type="SAM" id="SignalP"/>
    </source>
</evidence>
<evidence type="ECO:0000313" key="12">
    <source>
        <dbReference type="Proteomes" id="UP000537522"/>
    </source>
</evidence>
<evidence type="ECO:0000256" key="4">
    <source>
        <dbReference type="ARBA" id="ARBA00022514"/>
    </source>
</evidence>
<keyword evidence="8" id="KW-1015">Disulfide bond</keyword>
<evidence type="ECO:0000256" key="2">
    <source>
        <dbReference type="ARBA" id="ARBA00004613"/>
    </source>
</evidence>
<evidence type="ECO:0000256" key="5">
    <source>
        <dbReference type="ARBA" id="ARBA00022525"/>
    </source>
</evidence>
<keyword evidence="5" id="KW-0964">Secreted</keyword>
<dbReference type="SMART" id="SM00076">
    <property type="entry name" value="IFabd"/>
    <property type="match status" value="1"/>
</dbReference>
<reference evidence="11 12" key="1">
    <citation type="submission" date="2019-09" db="EMBL/GenBank/DDBJ databases">
        <title>Bird 10,000 Genomes (B10K) Project - Family phase.</title>
        <authorList>
            <person name="Zhang G."/>
        </authorList>
    </citation>
    <scope>NUCLEOTIDE SEQUENCE [LARGE SCALE GENOMIC DNA]</scope>
    <source>
        <strain evidence="11">B10K-DU-011-36</strain>
        <tissue evidence="11">Muscle</tissue>
    </source>
</reference>
<dbReference type="GO" id="GO:0051607">
    <property type="term" value="P:defense response to virus"/>
    <property type="evidence" value="ECO:0007669"/>
    <property type="project" value="UniProtKB-KW"/>
</dbReference>
<comment type="similarity">
    <text evidence="3 9">Belongs to the alpha/beta interferon family.</text>
</comment>
<dbReference type="InterPro" id="IPR009079">
    <property type="entry name" value="4_helix_cytokine-like_core"/>
</dbReference>
<evidence type="ECO:0000256" key="7">
    <source>
        <dbReference type="ARBA" id="ARBA00023118"/>
    </source>
</evidence>
<dbReference type="PANTHER" id="PTHR11691">
    <property type="entry name" value="TYPE I INTERFERON"/>
    <property type="match status" value="1"/>
</dbReference>
<dbReference type="SUPFAM" id="SSF47266">
    <property type="entry name" value="4-helical cytokines"/>
    <property type="match status" value="1"/>
</dbReference>
<feature type="chain" id="PRO_5029510566" evidence="10">
    <location>
        <begin position="29"/>
        <end position="191"/>
    </location>
</feature>
<keyword evidence="7 9" id="KW-0051">Antiviral defense</keyword>
<feature type="signal peptide" evidence="10">
    <location>
        <begin position="1"/>
        <end position="28"/>
    </location>
</feature>
<feature type="non-terminal residue" evidence="11">
    <location>
        <position position="191"/>
    </location>
</feature>
<dbReference type="AlphaFoldDB" id="A0A7L0KJB2"/>